<evidence type="ECO:0000256" key="1">
    <source>
        <dbReference type="SAM" id="Phobius"/>
    </source>
</evidence>
<gene>
    <name evidence="2" type="ORF">FRC96_19160</name>
</gene>
<organism evidence="2 3">
    <name type="scientific">Lujinxingia vulgaris</name>
    <dbReference type="NCBI Taxonomy" id="2600176"/>
    <lineage>
        <taxon>Bacteria</taxon>
        <taxon>Deltaproteobacteria</taxon>
        <taxon>Bradymonadales</taxon>
        <taxon>Lujinxingiaceae</taxon>
        <taxon>Lujinxingia</taxon>
    </lineage>
</organism>
<feature type="transmembrane region" description="Helical" evidence="1">
    <location>
        <begin position="235"/>
        <end position="255"/>
    </location>
</feature>
<feature type="transmembrane region" description="Helical" evidence="1">
    <location>
        <begin position="28"/>
        <end position="51"/>
    </location>
</feature>
<dbReference type="Proteomes" id="UP000321046">
    <property type="component" value="Unassembled WGS sequence"/>
</dbReference>
<feature type="transmembrane region" description="Helical" evidence="1">
    <location>
        <begin position="148"/>
        <end position="168"/>
    </location>
</feature>
<dbReference type="PANTHER" id="PTHR34289">
    <property type="entry name" value="PROTEIN, PUTATIVE (DUF819)-RELATED"/>
    <property type="match status" value="1"/>
</dbReference>
<feature type="transmembrane region" description="Helical" evidence="1">
    <location>
        <begin position="267"/>
        <end position="286"/>
    </location>
</feature>
<keyword evidence="1" id="KW-1133">Transmembrane helix</keyword>
<dbReference type="AlphaFoldDB" id="A0A5C6X296"/>
<evidence type="ECO:0000313" key="3">
    <source>
        <dbReference type="Proteomes" id="UP000321046"/>
    </source>
</evidence>
<sequence length="378" mass="39204">MLWTLVVVVVALGMPALARYLEKRHRAFEVFHPVLLCYAAGILLANTPGVVVDEAVAKTISEAAIPLAIPLLLFSSDVRAWLKQGRPVLVSFGCAVVSVLVVVALASGWMAGWSDESAKVAGMMVGVYTGGTPNMLSVGRALEVSQEVFVAMNAADVVVGGAYLLFLLSVGQVVFRAWLGDAPDDAVALADEEANETPVALRGIWREVALGVGVSLGVVVLSAGFSWLVTGGISVALVMLGITTGGIAGSLWPRVRGLRGTYEAGEYLILVFCVGIGALTRPAALMGVGAEVVMAMGVVMLGSVVLHALLAKVMRVDADTFLITSTAAIYGPPFVPLVAERLGRRALILPGVAMGLLGFALGNYLGVAMAYALGWVGA</sequence>
<keyword evidence="1" id="KW-0812">Transmembrane</keyword>
<accession>A0A5C6X296</accession>
<dbReference type="EMBL" id="VOSL01000141">
    <property type="protein sequence ID" value="TXD32023.1"/>
    <property type="molecule type" value="Genomic_DNA"/>
</dbReference>
<dbReference type="OrthoDB" id="653763at2"/>
<feature type="transmembrane region" description="Helical" evidence="1">
    <location>
        <begin position="88"/>
        <end position="109"/>
    </location>
</feature>
<feature type="transmembrane region" description="Helical" evidence="1">
    <location>
        <begin position="292"/>
        <end position="311"/>
    </location>
</feature>
<feature type="transmembrane region" description="Helical" evidence="1">
    <location>
        <begin position="121"/>
        <end position="142"/>
    </location>
</feature>
<feature type="transmembrane region" description="Helical" evidence="1">
    <location>
        <begin position="347"/>
        <end position="373"/>
    </location>
</feature>
<name>A0A5C6X296_9DELT</name>
<dbReference type="PANTHER" id="PTHR34289:SF8">
    <property type="entry name" value="DUF819 DOMAIN-CONTAINING PROTEIN"/>
    <property type="match status" value="1"/>
</dbReference>
<evidence type="ECO:0000313" key="2">
    <source>
        <dbReference type="EMBL" id="TXD32023.1"/>
    </source>
</evidence>
<feature type="transmembrane region" description="Helical" evidence="1">
    <location>
        <begin position="208"/>
        <end position="229"/>
    </location>
</feature>
<protein>
    <submittedName>
        <fullName evidence="2">DUF819 family protein</fullName>
    </submittedName>
</protein>
<reference evidence="2 3" key="1">
    <citation type="submission" date="2019-08" db="EMBL/GenBank/DDBJ databases">
        <title>Bradymonadales sp. TMQ2.</title>
        <authorList>
            <person name="Liang Q."/>
        </authorList>
    </citation>
    <scope>NUCLEOTIDE SEQUENCE [LARGE SCALE GENOMIC DNA]</scope>
    <source>
        <strain evidence="2 3">TMQ2</strain>
    </source>
</reference>
<proteinExistence type="predicted"/>
<dbReference type="RefSeq" id="WP_146976926.1">
    <property type="nucleotide sequence ID" value="NZ_VOSL01000141.1"/>
</dbReference>
<comment type="caution">
    <text evidence="2">The sequence shown here is derived from an EMBL/GenBank/DDBJ whole genome shotgun (WGS) entry which is preliminary data.</text>
</comment>
<keyword evidence="1" id="KW-0472">Membrane</keyword>
<dbReference type="InterPro" id="IPR008537">
    <property type="entry name" value="DUF819"/>
</dbReference>
<dbReference type="Pfam" id="PF05684">
    <property type="entry name" value="DUF819"/>
    <property type="match status" value="1"/>
</dbReference>